<evidence type="ECO:0000313" key="3">
    <source>
        <dbReference type="Proteomes" id="UP000321723"/>
    </source>
</evidence>
<dbReference type="EMBL" id="BJVQ01000010">
    <property type="protein sequence ID" value="GEL46069.1"/>
    <property type="molecule type" value="Genomic_DNA"/>
</dbReference>
<dbReference type="AlphaFoldDB" id="A0A511F9W3"/>
<organism evidence="1 3">
    <name type="scientific">Cellulomonas hominis</name>
    <dbReference type="NCBI Taxonomy" id="156981"/>
    <lineage>
        <taxon>Bacteria</taxon>
        <taxon>Bacillati</taxon>
        <taxon>Actinomycetota</taxon>
        <taxon>Actinomycetes</taxon>
        <taxon>Micrococcales</taxon>
        <taxon>Cellulomonadaceae</taxon>
        <taxon>Cellulomonas</taxon>
    </lineage>
</organism>
<proteinExistence type="predicted"/>
<dbReference type="Proteomes" id="UP000321723">
    <property type="component" value="Unassembled WGS sequence"/>
</dbReference>
<accession>A0A511F9W3</accession>
<dbReference type="Proteomes" id="UP000564629">
    <property type="component" value="Unassembled WGS sequence"/>
</dbReference>
<gene>
    <name evidence="1" type="ORF">CHO01_11850</name>
    <name evidence="2" type="ORF">HNR08_003009</name>
</gene>
<sequence length="392" mass="40673">MTATPETTALAPRVVPVAAGFPVAVLPPERLDRDADPVLVTVRRGDRAEHAWAWSRDDPALPPSAAGLGPGEVGVSRRLATLLGGPEDAPVEVTVPPVRALRVLSVRIDDMPGPGEVQVSPGDRPGGPARALLVHEGVAAVVTAVPADHVPAGAVRMSYATRVLQHVAADTRVRVVDLPAPLPPSGTRRVRPDRARRAVGRGVERTLRAVFRAPSVAVRVTQAHAGDDEAAVVALHGSAFERLGIRPGDQVLVAWGAREVVALAVTDHEPHTTGGPLPGAKGAQRVNLQSAALPDDFSPHLVARLSAPARRALGCPPATVVTVRRRVRPALARNLNQLVVPAAGLLLAGAALPDPNWLLLGGGTVVISALALASVRIPDVGRRAAPEGDELP</sequence>
<dbReference type="EMBL" id="JACHDN010000001">
    <property type="protein sequence ID" value="MBB5474273.1"/>
    <property type="molecule type" value="Genomic_DNA"/>
</dbReference>
<protein>
    <submittedName>
        <fullName evidence="1">Uncharacterized protein</fullName>
    </submittedName>
</protein>
<reference evidence="2 4" key="2">
    <citation type="submission" date="2020-08" db="EMBL/GenBank/DDBJ databases">
        <title>Sequencing the genomes of 1000 actinobacteria strains.</title>
        <authorList>
            <person name="Klenk H.-P."/>
        </authorList>
    </citation>
    <scope>NUCLEOTIDE SEQUENCE [LARGE SCALE GENOMIC DNA]</scope>
    <source>
        <strain evidence="2 4">DSM 9581</strain>
    </source>
</reference>
<name>A0A511F9W3_9CELL</name>
<evidence type="ECO:0000313" key="1">
    <source>
        <dbReference type="EMBL" id="GEL46069.1"/>
    </source>
</evidence>
<comment type="caution">
    <text evidence="1">The sequence shown here is derived from an EMBL/GenBank/DDBJ whole genome shotgun (WGS) entry which is preliminary data.</text>
</comment>
<evidence type="ECO:0000313" key="2">
    <source>
        <dbReference type="EMBL" id="MBB5474273.1"/>
    </source>
</evidence>
<dbReference type="OrthoDB" id="5141349at2"/>
<keyword evidence="3" id="KW-1185">Reference proteome</keyword>
<evidence type="ECO:0000313" key="4">
    <source>
        <dbReference type="Proteomes" id="UP000564629"/>
    </source>
</evidence>
<dbReference type="RefSeq" id="WP_146835052.1">
    <property type="nucleotide sequence ID" value="NZ_BJVQ01000010.1"/>
</dbReference>
<reference evidence="1 3" key="1">
    <citation type="submission" date="2019-07" db="EMBL/GenBank/DDBJ databases">
        <title>Whole genome shotgun sequence of Cellulomonas hominis NBRC 16055.</title>
        <authorList>
            <person name="Hosoyama A."/>
            <person name="Uohara A."/>
            <person name="Ohji S."/>
            <person name="Ichikawa N."/>
        </authorList>
    </citation>
    <scope>NUCLEOTIDE SEQUENCE [LARGE SCALE GENOMIC DNA]</scope>
    <source>
        <strain evidence="1 3">NBRC 16055</strain>
    </source>
</reference>